<feature type="region of interest" description="Disordered" evidence="1">
    <location>
        <begin position="28"/>
        <end position="89"/>
    </location>
</feature>
<dbReference type="PROSITE" id="PS51257">
    <property type="entry name" value="PROKAR_LIPOPROTEIN"/>
    <property type="match status" value="1"/>
</dbReference>
<evidence type="ECO:0000313" key="4">
    <source>
        <dbReference type="Proteomes" id="UP000198928"/>
    </source>
</evidence>
<dbReference type="OrthoDB" id="4328775at2"/>
<evidence type="ECO:0000256" key="1">
    <source>
        <dbReference type="SAM" id="MobiDB-lite"/>
    </source>
</evidence>
<protein>
    <recommendedName>
        <fullName evidence="5">Lipoprotein</fullName>
    </recommendedName>
</protein>
<reference evidence="4" key="1">
    <citation type="submission" date="2016-10" db="EMBL/GenBank/DDBJ databases">
        <authorList>
            <person name="Varghese N."/>
            <person name="Submissions S."/>
        </authorList>
    </citation>
    <scope>NUCLEOTIDE SEQUENCE [LARGE SCALE GENOMIC DNA]</scope>
    <source>
        <strain evidence="4">PL19</strain>
    </source>
</reference>
<keyword evidence="4" id="KW-1185">Reference proteome</keyword>
<keyword evidence="2" id="KW-0732">Signal</keyword>
<evidence type="ECO:0000313" key="3">
    <source>
        <dbReference type="EMBL" id="SFL16450.1"/>
    </source>
</evidence>
<evidence type="ECO:0000256" key="2">
    <source>
        <dbReference type="SAM" id="SignalP"/>
    </source>
</evidence>
<feature type="signal peptide" evidence="2">
    <location>
        <begin position="1"/>
        <end position="22"/>
    </location>
</feature>
<evidence type="ECO:0008006" key="5">
    <source>
        <dbReference type="Google" id="ProtNLM"/>
    </source>
</evidence>
<dbReference type="AlphaFoldDB" id="A0A1I4FGM6"/>
<proteinExistence type="predicted"/>
<organism evidence="3 4">
    <name type="scientific">Streptomyces pini</name>
    <dbReference type="NCBI Taxonomy" id="1520580"/>
    <lineage>
        <taxon>Bacteria</taxon>
        <taxon>Bacillati</taxon>
        <taxon>Actinomycetota</taxon>
        <taxon>Actinomycetes</taxon>
        <taxon>Kitasatosporales</taxon>
        <taxon>Streptomycetaceae</taxon>
        <taxon>Streptomyces</taxon>
    </lineage>
</organism>
<feature type="compositionally biased region" description="Low complexity" evidence="1">
    <location>
        <begin position="37"/>
        <end position="68"/>
    </location>
</feature>
<gene>
    <name evidence="3" type="ORF">SAMN05192584_11414</name>
</gene>
<sequence length="202" mass="20906">MRFSHRRTSVHCLAALAFGAAALTGCGGADDGRKSAAEPTAPATPSASPTPSASAAPSAPAGEEAPTTVPSAGSAPDGTPVPTEAAPWAGTKQFVQIEDAWTDDGRTHLSVRPARKEAMTQPHEAWVVVPGEGPYTTVPMAEDARVLLSVPLGDDSKASSYSQAEFVSRLKAQSSEVLPLVGYDLSFDGEGRVTRVRSLYTS</sequence>
<accession>A0A1I4FGM6</accession>
<dbReference type="EMBL" id="FOSG01000014">
    <property type="protein sequence ID" value="SFL16450.1"/>
    <property type="molecule type" value="Genomic_DNA"/>
</dbReference>
<dbReference type="Proteomes" id="UP000198928">
    <property type="component" value="Unassembled WGS sequence"/>
</dbReference>
<name>A0A1I4FGM6_9ACTN</name>
<dbReference type="RefSeq" id="WP_093850922.1">
    <property type="nucleotide sequence ID" value="NZ_FOSG01000014.1"/>
</dbReference>
<feature type="chain" id="PRO_5039652588" description="Lipoprotein" evidence="2">
    <location>
        <begin position="23"/>
        <end position="202"/>
    </location>
</feature>